<accession>A0A4R2BJZ0</accession>
<proteinExistence type="predicted"/>
<comment type="caution">
    <text evidence="1">The sequence shown here is derived from an EMBL/GenBank/DDBJ whole genome shotgun (WGS) entry which is preliminary data.</text>
</comment>
<evidence type="ECO:0000313" key="1">
    <source>
        <dbReference type="EMBL" id="TCN26933.1"/>
    </source>
</evidence>
<gene>
    <name evidence="1" type="ORF">EV184_1166</name>
</gene>
<name>A0A4R2BJZ0_9HYPH</name>
<reference evidence="1 2" key="1">
    <citation type="submission" date="2019-03" db="EMBL/GenBank/DDBJ databases">
        <title>Genomic Encyclopedia of Type Strains, Phase IV (KMG-V): Genome sequencing to study the core and pangenomes of soil and plant-associated prokaryotes.</title>
        <authorList>
            <person name="Whitman W."/>
        </authorList>
    </citation>
    <scope>NUCLEOTIDE SEQUENCE [LARGE SCALE GENOMIC DNA]</scope>
    <source>
        <strain evidence="1 2">23C40</strain>
    </source>
</reference>
<dbReference type="Proteomes" id="UP000295043">
    <property type="component" value="Unassembled WGS sequence"/>
</dbReference>
<organism evidence="1 2">
    <name type="scientific">Sinorhizobium americanum</name>
    <dbReference type="NCBI Taxonomy" id="194963"/>
    <lineage>
        <taxon>Bacteria</taxon>
        <taxon>Pseudomonadati</taxon>
        <taxon>Pseudomonadota</taxon>
        <taxon>Alphaproteobacteria</taxon>
        <taxon>Hyphomicrobiales</taxon>
        <taxon>Rhizobiaceae</taxon>
        <taxon>Sinorhizobium/Ensifer group</taxon>
        <taxon>Sinorhizobium</taxon>
    </lineage>
</organism>
<evidence type="ECO:0000313" key="2">
    <source>
        <dbReference type="Proteomes" id="UP000295043"/>
    </source>
</evidence>
<protein>
    <submittedName>
        <fullName evidence="1">Uncharacterized protein</fullName>
    </submittedName>
</protein>
<sequence>MKDEDRALLREHTRAIVHMRERHAAKALGLVLGAGVSKAIGFSARGELVDRIAASPEVQGDHLLTAATGVSETAKTQMLLQHYRTKRLDQLGALANARSLRKIHGEWR</sequence>
<dbReference type="AlphaFoldDB" id="A0A4R2BJZ0"/>
<dbReference type="RefSeq" id="WP_132078394.1">
    <property type="nucleotide sequence ID" value="NZ_SLVU01000016.1"/>
</dbReference>
<dbReference type="EMBL" id="SLVU01000016">
    <property type="protein sequence ID" value="TCN26933.1"/>
    <property type="molecule type" value="Genomic_DNA"/>
</dbReference>